<sequence length="303" mass="32405">MNPYLEIHPEVQQALADGKPVVALESTIIAHGMPYPQNVQTALEVEAVVRGAGAIPATIAILNGKCCVGLSQQQIEHLGQAKNVWKVSLVDMPYVISQQLDGATTVAATMRIAALAGIRVFVTGGIGGVHRGAETTMDISADLTEMGQTSVAVVSAGVKSILDIGLTLEYLETKGIPVVTFGQDAFPSFYSRQSGFASPLRLDSPKEITRLLRAKWELGLNGAVLVANPIPEKFEVPAPQMEWYITQALHAASQQHIKGKAVTPFLLKYIAEHSHGESLEANIALIKHNARLGAELAVAYTRV</sequence>
<comment type="subunit">
    <text evidence="6">Homotrimer.</text>
</comment>
<dbReference type="GO" id="GO:0005737">
    <property type="term" value="C:cytoplasm"/>
    <property type="evidence" value="ECO:0007669"/>
    <property type="project" value="TreeGrafter"/>
</dbReference>
<feature type="binding site" evidence="6">
    <location>
        <begin position="140"/>
        <end position="142"/>
    </location>
    <ligand>
        <name>substrate</name>
    </ligand>
</feature>
<name>A0A1R3WEK4_9BACT</name>
<gene>
    <name evidence="6" type="primary">psuG</name>
    <name evidence="7" type="ORF">SAMN05444128_0366</name>
</gene>
<comment type="cofactor">
    <cofactor evidence="6">
        <name>Mn(2+)</name>
        <dbReference type="ChEBI" id="CHEBI:29035"/>
    </cofactor>
    <text evidence="6">Binds 1 Mn(2+) ion per subunit.</text>
</comment>
<comment type="similarity">
    <text evidence="6">Belongs to the pseudouridine-5'-phosphate glycosidase family.</text>
</comment>
<evidence type="ECO:0000313" key="7">
    <source>
        <dbReference type="EMBL" id="SIT76621.1"/>
    </source>
</evidence>
<dbReference type="AlphaFoldDB" id="A0A1R3WEK4"/>
<reference evidence="8" key="1">
    <citation type="submission" date="2017-01" db="EMBL/GenBank/DDBJ databases">
        <authorList>
            <person name="Varghese N."/>
            <person name="Submissions S."/>
        </authorList>
    </citation>
    <scope>NUCLEOTIDE SEQUENCE [LARGE SCALE GENOMIC DNA]</scope>
    <source>
        <strain evidence="8">LP100</strain>
    </source>
</reference>
<dbReference type="GO" id="GO:0016798">
    <property type="term" value="F:hydrolase activity, acting on glycosyl bonds"/>
    <property type="evidence" value="ECO:0007669"/>
    <property type="project" value="UniProtKB-KW"/>
</dbReference>
<organism evidence="7 8">
    <name type="scientific">Pontibacter indicus</name>
    <dbReference type="NCBI Taxonomy" id="1317125"/>
    <lineage>
        <taxon>Bacteria</taxon>
        <taxon>Pseudomonadati</taxon>
        <taxon>Bacteroidota</taxon>
        <taxon>Cytophagia</taxon>
        <taxon>Cytophagales</taxon>
        <taxon>Hymenobacteraceae</taxon>
        <taxon>Pontibacter</taxon>
    </lineage>
</organism>
<evidence type="ECO:0000256" key="4">
    <source>
        <dbReference type="ARBA" id="ARBA00023239"/>
    </source>
</evidence>
<dbReference type="EC" id="4.2.1.70" evidence="6"/>
<dbReference type="STRING" id="1317125.SAMN05444128_0366"/>
<dbReference type="Gene3D" id="3.40.1790.10">
    <property type="entry name" value="Indigoidine synthase domain"/>
    <property type="match status" value="1"/>
</dbReference>
<dbReference type="HAMAP" id="MF_01876">
    <property type="entry name" value="PsiMP_glycosidase"/>
    <property type="match status" value="1"/>
</dbReference>
<feature type="active site" description="Nucleophile" evidence="6">
    <location>
        <position position="159"/>
    </location>
</feature>
<dbReference type="Pfam" id="PF04227">
    <property type="entry name" value="Indigoidine_A"/>
    <property type="match status" value="1"/>
</dbReference>
<dbReference type="PANTHER" id="PTHR42909:SF1">
    <property type="entry name" value="CARBOHYDRATE KINASE PFKB DOMAIN-CONTAINING PROTEIN"/>
    <property type="match status" value="1"/>
</dbReference>
<evidence type="ECO:0000256" key="3">
    <source>
        <dbReference type="ARBA" id="ARBA00023211"/>
    </source>
</evidence>
<keyword evidence="2 6" id="KW-0378">Hydrolase</keyword>
<evidence type="ECO:0000313" key="8">
    <source>
        <dbReference type="Proteomes" id="UP000187181"/>
    </source>
</evidence>
<evidence type="ECO:0000256" key="5">
    <source>
        <dbReference type="ARBA" id="ARBA00023295"/>
    </source>
</evidence>
<dbReference type="Proteomes" id="UP000187181">
    <property type="component" value="Unassembled WGS sequence"/>
</dbReference>
<accession>A0A1R3WEK4</accession>
<dbReference type="InterPro" id="IPR022830">
    <property type="entry name" value="Indigdn_synthA-like"/>
</dbReference>
<keyword evidence="3 6" id="KW-0464">Manganese</keyword>
<keyword evidence="1 6" id="KW-0479">Metal-binding</keyword>
<feature type="binding site" evidence="6">
    <location>
        <position position="106"/>
    </location>
    <ligand>
        <name>substrate</name>
    </ligand>
</feature>
<feature type="active site" description="Proton donor" evidence="6">
    <location>
        <position position="25"/>
    </location>
</feature>
<comment type="catalytic activity">
    <reaction evidence="6">
        <text>D-ribose 5-phosphate + uracil = psi-UMP + H2O</text>
        <dbReference type="Rhea" id="RHEA:18337"/>
        <dbReference type="ChEBI" id="CHEBI:15377"/>
        <dbReference type="ChEBI" id="CHEBI:17568"/>
        <dbReference type="ChEBI" id="CHEBI:58380"/>
        <dbReference type="ChEBI" id="CHEBI:78346"/>
        <dbReference type="EC" id="4.2.1.70"/>
    </reaction>
</comment>
<keyword evidence="8" id="KW-1185">Reference proteome</keyword>
<dbReference type="SUPFAM" id="SSF110581">
    <property type="entry name" value="Indigoidine synthase A-like"/>
    <property type="match status" value="1"/>
</dbReference>
<dbReference type="EMBL" id="FTPP01000001">
    <property type="protein sequence ID" value="SIT76621.1"/>
    <property type="molecule type" value="Genomic_DNA"/>
</dbReference>
<dbReference type="GO" id="GO:0046872">
    <property type="term" value="F:metal ion binding"/>
    <property type="evidence" value="ECO:0007669"/>
    <property type="project" value="UniProtKB-KW"/>
</dbReference>
<evidence type="ECO:0000256" key="2">
    <source>
        <dbReference type="ARBA" id="ARBA00022801"/>
    </source>
</evidence>
<dbReference type="InterPro" id="IPR007342">
    <property type="entry name" value="PsuG"/>
</dbReference>
<protein>
    <recommendedName>
        <fullName evidence="6">Pseudouridine-5'-phosphate glycosidase</fullName>
        <shortName evidence="6">PsiMP glycosidase</shortName>
        <ecNumber evidence="6">4.2.1.70</ecNumber>
    </recommendedName>
</protein>
<dbReference type="OrthoDB" id="9805870at2"/>
<comment type="function">
    <text evidence="6">Catalyzes the reversible cleavage of pseudouridine 5'-phosphate (PsiMP) to ribose 5-phosphate and uracil. Functions biologically in the cleavage direction, as part of a pseudouridine degradation pathway.</text>
</comment>
<proteinExistence type="inferred from homology"/>
<evidence type="ECO:0000256" key="6">
    <source>
        <dbReference type="HAMAP-Rule" id="MF_01876"/>
    </source>
</evidence>
<dbReference type="RefSeq" id="WP_076665796.1">
    <property type="nucleotide sequence ID" value="NZ_FTPP01000001.1"/>
</dbReference>
<keyword evidence="4 6" id="KW-0456">Lyase</keyword>
<evidence type="ECO:0000256" key="1">
    <source>
        <dbReference type="ARBA" id="ARBA00022723"/>
    </source>
</evidence>
<feature type="binding site" evidence="6">
    <location>
        <position position="138"/>
    </location>
    <ligand>
        <name>Mn(2+)</name>
        <dbReference type="ChEBI" id="CHEBI:29035"/>
    </ligand>
</feature>
<feature type="binding site" evidence="6">
    <location>
        <position position="86"/>
    </location>
    <ligand>
        <name>substrate</name>
    </ligand>
</feature>
<dbReference type="GO" id="GO:0046113">
    <property type="term" value="P:nucleobase catabolic process"/>
    <property type="evidence" value="ECO:0007669"/>
    <property type="project" value="UniProtKB-UniRule"/>
</dbReference>
<keyword evidence="5 6" id="KW-0326">Glycosidase</keyword>
<dbReference type="PANTHER" id="PTHR42909">
    <property type="entry name" value="ZGC:136858"/>
    <property type="match status" value="1"/>
</dbReference>
<dbReference type="GO" id="GO:0004730">
    <property type="term" value="F:pseudouridylate synthase activity"/>
    <property type="evidence" value="ECO:0007669"/>
    <property type="project" value="UniProtKB-UniRule"/>
</dbReference>